<organism evidence="3 4">
    <name type="scientific">Mycena pura</name>
    <dbReference type="NCBI Taxonomy" id="153505"/>
    <lineage>
        <taxon>Eukaryota</taxon>
        <taxon>Fungi</taxon>
        <taxon>Dikarya</taxon>
        <taxon>Basidiomycota</taxon>
        <taxon>Agaricomycotina</taxon>
        <taxon>Agaricomycetes</taxon>
        <taxon>Agaricomycetidae</taxon>
        <taxon>Agaricales</taxon>
        <taxon>Marasmiineae</taxon>
        <taxon>Mycenaceae</taxon>
        <taxon>Mycena</taxon>
    </lineage>
</organism>
<proteinExistence type="predicted"/>
<dbReference type="EMBL" id="JARJCW010000027">
    <property type="protein sequence ID" value="KAJ7210776.1"/>
    <property type="molecule type" value="Genomic_DNA"/>
</dbReference>
<keyword evidence="4" id="KW-1185">Reference proteome</keyword>
<evidence type="ECO:0000313" key="4">
    <source>
        <dbReference type="Proteomes" id="UP001219525"/>
    </source>
</evidence>
<keyword evidence="1" id="KW-0863">Zinc-finger</keyword>
<comment type="caution">
    <text evidence="3">The sequence shown here is derived from an EMBL/GenBank/DDBJ whole genome shotgun (WGS) entry which is preliminary data.</text>
</comment>
<dbReference type="AlphaFoldDB" id="A0AAD6VM74"/>
<sequence length="213" mass="24128">MSGDIGRYRRCKTTPITLPLNPKYRPDAHKWVCTCPYFCTSRFLICKHLVQAVHPVHPVFFLEVTRNRTSPFWIHSSLIPLDAVVASPTTSPPTTQYASIVPSGDNGPTVGLEDDSELAAIQARATYDERLSARISDLRNFINILEYQQQFGDPRFLDVVDREGAAFFRLLEQCQRRENAENSTRTAAPTTWGASNTNTMFLRTRPRLADHDT</sequence>
<evidence type="ECO:0000259" key="2">
    <source>
        <dbReference type="PROSITE" id="PS50966"/>
    </source>
</evidence>
<name>A0AAD6VM74_9AGAR</name>
<feature type="domain" description="SWIM-type" evidence="2">
    <location>
        <begin position="24"/>
        <end position="57"/>
    </location>
</feature>
<evidence type="ECO:0000256" key="1">
    <source>
        <dbReference type="PROSITE-ProRule" id="PRU00325"/>
    </source>
</evidence>
<accession>A0AAD6VM74</accession>
<keyword evidence="1" id="KW-0862">Zinc</keyword>
<evidence type="ECO:0000313" key="3">
    <source>
        <dbReference type="EMBL" id="KAJ7210776.1"/>
    </source>
</evidence>
<dbReference type="GO" id="GO:0008270">
    <property type="term" value="F:zinc ion binding"/>
    <property type="evidence" value="ECO:0007669"/>
    <property type="project" value="UniProtKB-KW"/>
</dbReference>
<dbReference type="InterPro" id="IPR007527">
    <property type="entry name" value="Znf_SWIM"/>
</dbReference>
<dbReference type="Proteomes" id="UP001219525">
    <property type="component" value="Unassembled WGS sequence"/>
</dbReference>
<keyword evidence="1" id="KW-0479">Metal-binding</keyword>
<reference evidence="3" key="1">
    <citation type="submission" date="2023-03" db="EMBL/GenBank/DDBJ databases">
        <title>Massive genome expansion in bonnet fungi (Mycena s.s.) driven by repeated elements and novel gene families across ecological guilds.</title>
        <authorList>
            <consortium name="Lawrence Berkeley National Laboratory"/>
            <person name="Harder C.B."/>
            <person name="Miyauchi S."/>
            <person name="Viragh M."/>
            <person name="Kuo A."/>
            <person name="Thoen E."/>
            <person name="Andreopoulos B."/>
            <person name="Lu D."/>
            <person name="Skrede I."/>
            <person name="Drula E."/>
            <person name="Henrissat B."/>
            <person name="Morin E."/>
            <person name="Kohler A."/>
            <person name="Barry K."/>
            <person name="LaButti K."/>
            <person name="Morin E."/>
            <person name="Salamov A."/>
            <person name="Lipzen A."/>
            <person name="Mereny Z."/>
            <person name="Hegedus B."/>
            <person name="Baldrian P."/>
            <person name="Stursova M."/>
            <person name="Weitz H."/>
            <person name="Taylor A."/>
            <person name="Grigoriev I.V."/>
            <person name="Nagy L.G."/>
            <person name="Martin F."/>
            <person name="Kauserud H."/>
        </authorList>
    </citation>
    <scope>NUCLEOTIDE SEQUENCE</scope>
    <source>
        <strain evidence="3">9144</strain>
    </source>
</reference>
<gene>
    <name evidence="3" type="ORF">GGX14DRAFT_363076</name>
</gene>
<dbReference type="PROSITE" id="PS50966">
    <property type="entry name" value="ZF_SWIM"/>
    <property type="match status" value="1"/>
</dbReference>
<protein>
    <recommendedName>
        <fullName evidence="2">SWIM-type domain-containing protein</fullName>
    </recommendedName>
</protein>